<dbReference type="AlphaFoldDB" id="A0A2I0IJE2"/>
<evidence type="ECO:0000313" key="2">
    <source>
        <dbReference type="Proteomes" id="UP000233551"/>
    </source>
</evidence>
<dbReference type="Proteomes" id="UP000233551">
    <property type="component" value="Unassembled WGS sequence"/>
</dbReference>
<sequence>MNSVPSFSWESLCGKPMDQNGVLTAPIRRAQENEELNNWTTVPCYSTVVVDVCTRILISSRHACAKPIQRGLGVSTFPWTRDGRA</sequence>
<accession>A0A2I0IJE2</accession>
<name>A0A2I0IJE2_PUNGR</name>
<reference evidence="1 2" key="1">
    <citation type="submission" date="2017-11" db="EMBL/GenBank/DDBJ databases">
        <title>De-novo sequencing of pomegranate (Punica granatum L.) genome.</title>
        <authorList>
            <person name="Akparov Z."/>
            <person name="Amiraslanov A."/>
            <person name="Hajiyeva S."/>
            <person name="Abbasov M."/>
            <person name="Kaur K."/>
            <person name="Hamwieh A."/>
            <person name="Solovyev V."/>
            <person name="Salamov A."/>
            <person name="Braich B."/>
            <person name="Kosarev P."/>
            <person name="Mahmoud A."/>
            <person name="Hajiyev E."/>
            <person name="Babayeva S."/>
            <person name="Izzatullayeva V."/>
            <person name="Mammadov A."/>
            <person name="Mammadov A."/>
            <person name="Sharifova S."/>
            <person name="Ojaghi J."/>
            <person name="Eynullazada K."/>
            <person name="Bayramov B."/>
            <person name="Abdulazimova A."/>
            <person name="Shahmuradov I."/>
        </authorList>
    </citation>
    <scope>NUCLEOTIDE SEQUENCE [LARGE SCALE GENOMIC DNA]</scope>
    <source>
        <strain evidence="2">cv. AG2017</strain>
        <tissue evidence="1">Leaf</tissue>
    </source>
</reference>
<gene>
    <name evidence="1" type="ORF">CRG98_035519</name>
</gene>
<evidence type="ECO:0000313" key="1">
    <source>
        <dbReference type="EMBL" id="PKI44092.1"/>
    </source>
</evidence>
<keyword evidence="2" id="KW-1185">Reference proteome</keyword>
<dbReference type="EMBL" id="PGOL01002949">
    <property type="protein sequence ID" value="PKI44092.1"/>
    <property type="molecule type" value="Genomic_DNA"/>
</dbReference>
<comment type="caution">
    <text evidence="1">The sequence shown here is derived from an EMBL/GenBank/DDBJ whole genome shotgun (WGS) entry which is preliminary data.</text>
</comment>
<proteinExistence type="predicted"/>
<organism evidence="1 2">
    <name type="scientific">Punica granatum</name>
    <name type="common">Pomegranate</name>
    <dbReference type="NCBI Taxonomy" id="22663"/>
    <lineage>
        <taxon>Eukaryota</taxon>
        <taxon>Viridiplantae</taxon>
        <taxon>Streptophyta</taxon>
        <taxon>Embryophyta</taxon>
        <taxon>Tracheophyta</taxon>
        <taxon>Spermatophyta</taxon>
        <taxon>Magnoliopsida</taxon>
        <taxon>eudicotyledons</taxon>
        <taxon>Gunneridae</taxon>
        <taxon>Pentapetalae</taxon>
        <taxon>rosids</taxon>
        <taxon>malvids</taxon>
        <taxon>Myrtales</taxon>
        <taxon>Lythraceae</taxon>
        <taxon>Punica</taxon>
    </lineage>
</organism>
<protein>
    <submittedName>
        <fullName evidence="1">Uncharacterized protein</fullName>
    </submittedName>
</protein>